<comment type="caution">
    <text evidence="2">The sequence shown here is derived from an EMBL/GenBank/DDBJ whole genome shotgun (WGS) entry which is preliminary data.</text>
</comment>
<evidence type="ECO:0000313" key="2">
    <source>
        <dbReference type="EMBL" id="TQJ03651.1"/>
    </source>
</evidence>
<dbReference type="Pfam" id="PF14317">
    <property type="entry name" value="YcxB"/>
    <property type="match status" value="1"/>
</dbReference>
<accession>A0A542DKM9</accession>
<reference evidence="2 3" key="1">
    <citation type="submission" date="2019-06" db="EMBL/GenBank/DDBJ databases">
        <title>Sequencing the genomes of 1000 actinobacteria strains.</title>
        <authorList>
            <person name="Klenk H.-P."/>
        </authorList>
    </citation>
    <scope>NUCLEOTIDE SEQUENCE [LARGE SCALE GENOMIC DNA]</scope>
    <source>
        <strain evidence="2 3">DSM 45679</strain>
    </source>
</reference>
<dbReference type="RefSeq" id="WP_170220835.1">
    <property type="nucleotide sequence ID" value="NZ_VFML01000001.1"/>
</dbReference>
<dbReference type="EMBL" id="VFML01000001">
    <property type="protein sequence ID" value="TQJ03651.1"/>
    <property type="molecule type" value="Genomic_DNA"/>
</dbReference>
<feature type="domain" description="YcxB-like C-terminal" evidence="1">
    <location>
        <begin position="16"/>
        <end position="76"/>
    </location>
</feature>
<dbReference type="InterPro" id="IPR025588">
    <property type="entry name" value="YcxB-like_C"/>
</dbReference>
<proteinExistence type="predicted"/>
<evidence type="ECO:0000313" key="3">
    <source>
        <dbReference type="Proteomes" id="UP000320876"/>
    </source>
</evidence>
<keyword evidence="3" id="KW-1185">Reference proteome</keyword>
<name>A0A542DKM9_AMYCI</name>
<gene>
    <name evidence="2" type="ORF">FB471_3413</name>
</gene>
<sequence length="83" mass="9790">MVRGTRRFDRPVLATITEHTVRYETDLEQVEYQWRLAGEVHRTERFFLVKLAGQFVLMLPRRALTPEQDAEFDAFLGRLAPAR</sequence>
<protein>
    <submittedName>
        <fullName evidence="2">YcxB-like protein</fullName>
    </submittedName>
</protein>
<evidence type="ECO:0000259" key="1">
    <source>
        <dbReference type="Pfam" id="PF14317"/>
    </source>
</evidence>
<dbReference type="AlphaFoldDB" id="A0A542DKM9"/>
<dbReference type="Proteomes" id="UP000320876">
    <property type="component" value="Unassembled WGS sequence"/>
</dbReference>
<organism evidence="2 3">
    <name type="scientific">Amycolatopsis cihanbeyliensis</name>
    <dbReference type="NCBI Taxonomy" id="1128664"/>
    <lineage>
        <taxon>Bacteria</taxon>
        <taxon>Bacillati</taxon>
        <taxon>Actinomycetota</taxon>
        <taxon>Actinomycetes</taxon>
        <taxon>Pseudonocardiales</taxon>
        <taxon>Pseudonocardiaceae</taxon>
        <taxon>Amycolatopsis</taxon>
    </lineage>
</organism>